<evidence type="ECO:0000313" key="9">
    <source>
        <dbReference type="Proteomes" id="UP000006813"/>
    </source>
</evidence>
<feature type="transmembrane region" description="Helical" evidence="7">
    <location>
        <begin position="577"/>
        <end position="599"/>
    </location>
</feature>
<organism evidence="8 9">
    <name type="scientific">Heterocephalus glaber</name>
    <name type="common">Naked mole rat</name>
    <dbReference type="NCBI Taxonomy" id="10181"/>
    <lineage>
        <taxon>Eukaryota</taxon>
        <taxon>Metazoa</taxon>
        <taxon>Chordata</taxon>
        <taxon>Craniata</taxon>
        <taxon>Vertebrata</taxon>
        <taxon>Euteleostomi</taxon>
        <taxon>Mammalia</taxon>
        <taxon>Eutheria</taxon>
        <taxon>Euarchontoglires</taxon>
        <taxon>Glires</taxon>
        <taxon>Rodentia</taxon>
        <taxon>Hystricomorpha</taxon>
        <taxon>Bathyergidae</taxon>
        <taxon>Heterocephalus</taxon>
    </lineage>
</organism>
<dbReference type="PROSITE" id="PS50267">
    <property type="entry name" value="NA_NEUROTRAN_SYMP_3"/>
    <property type="match status" value="2"/>
</dbReference>
<dbReference type="PRINTS" id="PR00176">
    <property type="entry name" value="NANEUSMPORT"/>
</dbReference>
<gene>
    <name evidence="8" type="ORF">GW7_13610</name>
</gene>
<keyword evidence="3 7" id="KW-0812">Transmembrane</keyword>
<evidence type="ECO:0000256" key="5">
    <source>
        <dbReference type="ARBA" id="ARBA00023136"/>
    </source>
</evidence>
<feature type="transmembrane region" description="Helical" evidence="7">
    <location>
        <begin position="263"/>
        <end position="281"/>
    </location>
</feature>
<dbReference type="PANTHER" id="PTHR11616:SF327">
    <property type="entry name" value="ORPHAN SODIUM- AND CHLORIDE-DEPENDENT NEUROTRANSMITTER TRANSPORTER NTT5"/>
    <property type="match status" value="1"/>
</dbReference>
<dbReference type="InterPro" id="IPR037272">
    <property type="entry name" value="SNS_sf"/>
</dbReference>
<evidence type="ECO:0000256" key="6">
    <source>
        <dbReference type="PIRSR" id="PIRSR600175-1"/>
    </source>
</evidence>
<keyword evidence="6" id="KW-0915">Sodium</keyword>
<dbReference type="InParanoid" id="G5BAF2"/>
<feature type="binding site" evidence="6">
    <location>
        <position position="89"/>
    </location>
    <ligand>
        <name>Na(+)</name>
        <dbReference type="ChEBI" id="CHEBI:29101"/>
        <label>1</label>
    </ligand>
</feature>
<comment type="subcellular location">
    <subcellularLocation>
        <location evidence="1">Membrane</location>
        <topology evidence="1">Multi-pass membrane protein</topology>
    </subcellularLocation>
</comment>
<dbReference type="AlphaFoldDB" id="G5BAF2"/>
<feature type="transmembrane region" description="Helical" evidence="7">
    <location>
        <begin position="736"/>
        <end position="755"/>
    </location>
</feature>
<evidence type="ECO:0000256" key="2">
    <source>
        <dbReference type="ARBA" id="ARBA00022448"/>
    </source>
</evidence>
<evidence type="ECO:0000313" key="8">
    <source>
        <dbReference type="EMBL" id="EHB06263.1"/>
    </source>
</evidence>
<dbReference type="Pfam" id="PF00209">
    <property type="entry name" value="SNF"/>
    <property type="match status" value="2"/>
</dbReference>
<feature type="transmembrane region" description="Helical" evidence="7">
    <location>
        <begin position="536"/>
        <end position="557"/>
    </location>
</feature>
<feature type="transmembrane region" description="Helical" evidence="7">
    <location>
        <begin position="232"/>
        <end position="251"/>
    </location>
</feature>
<dbReference type="GO" id="GO:0005886">
    <property type="term" value="C:plasma membrane"/>
    <property type="evidence" value="ECO:0007669"/>
    <property type="project" value="TreeGrafter"/>
</dbReference>
<dbReference type="eggNOG" id="KOG3659">
    <property type="taxonomic scope" value="Eukaryota"/>
</dbReference>
<protein>
    <submittedName>
        <fullName evidence="8">Orphan sodium-and chloride-dependent neurotransmitter transporter NTT5</fullName>
    </submittedName>
</protein>
<feature type="transmembrane region" description="Helical" evidence="7">
    <location>
        <begin position="80"/>
        <end position="102"/>
    </location>
</feature>
<feature type="transmembrane region" description="Helical" evidence="7">
    <location>
        <begin position="626"/>
        <end position="648"/>
    </location>
</feature>
<feature type="transmembrane region" description="Helical" evidence="7">
    <location>
        <begin position="152"/>
        <end position="179"/>
    </location>
</feature>
<dbReference type="SUPFAM" id="SSF161070">
    <property type="entry name" value="SNF-like"/>
    <property type="match status" value="2"/>
</dbReference>
<feature type="binding site" evidence="6">
    <location>
        <position position="93"/>
    </location>
    <ligand>
        <name>Na(+)</name>
        <dbReference type="ChEBI" id="CHEBI:29101"/>
        <label>1</label>
    </ligand>
</feature>
<name>G5BAF2_HETGA</name>
<dbReference type="InterPro" id="IPR000175">
    <property type="entry name" value="Na/ntran_symport"/>
</dbReference>
<feature type="transmembrane region" description="Helical" evidence="7">
    <location>
        <begin position="767"/>
        <end position="789"/>
    </location>
</feature>
<evidence type="ECO:0000256" key="1">
    <source>
        <dbReference type="ARBA" id="ARBA00004141"/>
    </source>
</evidence>
<sequence>MIWSLGPEDSLPQVSNAQAWEMYTLETQARAGQLHQSSAVEVTPVSVLKPKPSKEKEELANREESDDFFVRPLWPRTVEYILTLMGYIVKPANIWSSVYLWLHKGGGTFFFIYTVILLIVGTPLLFLEMAVGQRMHRNSMDTWQIIAPWAGGVGYASFIMCFITSTYTNVLNAWILFYLSHTFQFPLPWEKCPLLKNSSDFDPECAQTTPSMYFWYQQTLKVSDRIEDGGPVVSSLSLPFFVSWCLVSAFMIKGLKFLGKGMFILMSLSYIIFFCFFIWSLHLEGAKYGLKHLLAAKMSAVYDLSVWSVAGGQVLFDLGLGFGPIASLSSHMPQSNNCLGDAFVMALIYLVTLLFMTPFILALLGFWATVLTHRCTEKNMEMLLMLVNMGILPPEAKPPDDLNNDPTSTYSSWLSGLAQDIKSLVLSKVSKCDRELRILQAKEGPGFVFLSFAEAASFLPRSIFWCILFFLMLLLLSLSTTIGFMQGLIIPLQDPSSFLRKQTKLLTGSISMLLFLCGLYFTRPPGVYIIKLVREYWTPMPIIFIIICENIAVAWAFRAKRFLGDLMNLAQGFTLRFYSWVWSYLTPVMLLVMFVALLVQRCVKPITYLAWDSSNSTEVTREYPSWALLLMIILLLIVIAPIPVYLFYGLAHGIPFRPSGGDKRGKSSTPLRQGNQMMPDLQASCPDTIHFLPVGCSSFLLVAVPSCWQLFSNTHYSPTYPEGKLGSLWRQAEGRVLYSLGLGMGTIITFSYNSGGDNYVKMASSVALLNLVTSALTTSIIFLVLGFWATTSDHSCVKK</sequence>
<dbReference type="EMBL" id="JH169240">
    <property type="protein sequence ID" value="EHB06263.1"/>
    <property type="molecule type" value="Genomic_DNA"/>
</dbReference>
<feature type="transmembrane region" description="Helical" evidence="7">
    <location>
        <begin position="301"/>
        <end position="322"/>
    </location>
</feature>
<dbReference type="PANTHER" id="PTHR11616">
    <property type="entry name" value="SODIUM/CHLORIDE DEPENDENT TRANSPORTER"/>
    <property type="match status" value="1"/>
</dbReference>
<dbReference type="GO" id="GO:0006865">
    <property type="term" value="P:amino acid transport"/>
    <property type="evidence" value="ECO:0007669"/>
    <property type="project" value="TreeGrafter"/>
</dbReference>
<dbReference type="CDD" id="cd11502">
    <property type="entry name" value="SLC6sbd_NTT5"/>
    <property type="match status" value="1"/>
</dbReference>
<keyword evidence="2" id="KW-0813">Transport</keyword>
<feature type="binding site" evidence="6">
    <location>
        <position position="476"/>
    </location>
    <ligand>
        <name>Na(+)</name>
        <dbReference type="ChEBI" id="CHEBI:29101"/>
        <label>1</label>
    </ligand>
</feature>
<keyword evidence="5 7" id="KW-0472">Membrane</keyword>
<dbReference type="GO" id="GO:0046872">
    <property type="term" value="F:metal ion binding"/>
    <property type="evidence" value="ECO:0007669"/>
    <property type="project" value="UniProtKB-KW"/>
</dbReference>
<keyword evidence="6" id="KW-0479">Metal-binding</keyword>
<feature type="transmembrane region" description="Helical" evidence="7">
    <location>
        <begin position="108"/>
        <end position="131"/>
    </location>
</feature>
<feature type="binding site" evidence="6">
    <location>
        <position position="86"/>
    </location>
    <ligand>
        <name>Na(+)</name>
        <dbReference type="ChEBI" id="CHEBI:29101"/>
        <label>1</label>
    </ligand>
</feature>
<dbReference type="Proteomes" id="UP000006813">
    <property type="component" value="Unassembled WGS sequence"/>
</dbReference>
<dbReference type="GO" id="GO:0035725">
    <property type="term" value="P:sodium ion transmembrane transport"/>
    <property type="evidence" value="ECO:0007669"/>
    <property type="project" value="TreeGrafter"/>
</dbReference>
<reference evidence="8 9" key="1">
    <citation type="journal article" date="2011" name="Nature">
        <title>Genome sequencing reveals insights into physiology and longevity of the naked mole rat.</title>
        <authorList>
            <person name="Kim E.B."/>
            <person name="Fang X."/>
            <person name="Fushan A.A."/>
            <person name="Huang Z."/>
            <person name="Lobanov A.V."/>
            <person name="Han L."/>
            <person name="Marino S.M."/>
            <person name="Sun X."/>
            <person name="Turanov A.A."/>
            <person name="Yang P."/>
            <person name="Yim S.H."/>
            <person name="Zhao X."/>
            <person name="Kasaikina M.V."/>
            <person name="Stoletzki N."/>
            <person name="Peng C."/>
            <person name="Polak P."/>
            <person name="Xiong Z."/>
            <person name="Kiezun A."/>
            <person name="Zhu Y."/>
            <person name="Chen Y."/>
            <person name="Kryukov G.V."/>
            <person name="Zhang Q."/>
            <person name="Peshkin L."/>
            <person name="Yang L."/>
            <person name="Bronson R.T."/>
            <person name="Buffenstein R."/>
            <person name="Wang B."/>
            <person name="Han C."/>
            <person name="Li Q."/>
            <person name="Chen L."/>
            <person name="Zhao W."/>
            <person name="Sunyaev S.R."/>
            <person name="Park T.J."/>
            <person name="Zhang G."/>
            <person name="Wang J."/>
            <person name="Gladyshev V.N."/>
        </authorList>
    </citation>
    <scope>NUCLEOTIDE SEQUENCE [LARGE SCALE GENOMIC DNA]</scope>
</reference>
<evidence type="ECO:0000256" key="7">
    <source>
        <dbReference type="SAM" id="Phobius"/>
    </source>
</evidence>
<accession>G5BAF2</accession>
<evidence type="ECO:0000256" key="3">
    <source>
        <dbReference type="ARBA" id="ARBA00022692"/>
    </source>
</evidence>
<feature type="transmembrane region" description="Helical" evidence="7">
    <location>
        <begin position="462"/>
        <end position="484"/>
    </location>
</feature>
<proteinExistence type="predicted"/>
<keyword evidence="4 7" id="KW-1133">Transmembrane helix</keyword>
<evidence type="ECO:0000256" key="4">
    <source>
        <dbReference type="ARBA" id="ARBA00022989"/>
    </source>
</evidence>
<feature type="transmembrane region" description="Helical" evidence="7">
    <location>
        <begin position="343"/>
        <end position="368"/>
    </location>
</feature>
<feature type="transmembrane region" description="Helical" evidence="7">
    <location>
        <begin position="505"/>
        <end position="521"/>
    </location>
</feature>